<dbReference type="EMBL" id="MHKI01000026">
    <property type="protein sequence ID" value="OGY85981.1"/>
    <property type="molecule type" value="Genomic_DNA"/>
</dbReference>
<dbReference type="InterPro" id="IPR039448">
    <property type="entry name" value="Beta_helix"/>
</dbReference>
<accession>A0A1G2B9Z0</accession>
<keyword evidence="1" id="KW-0812">Transmembrane</keyword>
<feature type="domain" description="Fibronectin type-III" evidence="3">
    <location>
        <begin position="984"/>
        <end position="1090"/>
    </location>
</feature>
<evidence type="ECO:0000259" key="3">
    <source>
        <dbReference type="PROSITE" id="PS50853"/>
    </source>
</evidence>
<dbReference type="InterPro" id="IPR003961">
    <property type="entry name" value="FN3_dom"/>
</dbReference>
<evidence type="ECO:0000256" key="1">
    <source>
        <dbReference type="SAM" id="Phobius"/>
    </source>
</evidence>
<dbReference type="InterPro" id="IPR012334">
    <property type="entry name" value="Pectin_lyas_fold"/>
</dbReference>
<comment type="caution">
    <text evidence="4">The sequence shown here is derived from an EMBL/GenBank/DDBJ whole genome shotgun (WGS) entry which is preliminary data.</text>
</comment>
<dbReference type="NCBIfam" id="TIGR03804">
    <property type="entry name" value="para_beta_helix"/>
    <property type="match status" value="1"/>
</dbReference>
<dbReference type="Proteomes" id="UP000176420">
    <property type="component" value="Unassembled WGS sequence"/>
</dbReference>
<keyword evidence="2" id="KW-0732">Signal</keyword>
<dbReference type="InterPro" id="IPR022441">
    <property type="entry name" value="Para_beta_helix_rpt-2"/>
</dbReference>
<evidence type="ECO:0000313" key="5">
    <source>
        <dbReference type="Proteomes" id="UP000176420"/>
    </source>
</evidence>
<dbReference type="Gene3D" id="2.60.40.10">
    <property type="entry name" value="Immunoglobulins"/>
    <property type="match status" value="2"/>
</dbReference>
<dbReference type="InterPro" id="IPR013783">
    <property type="entry name" value="Ig-like_fold"/>
</dbReference>
<dbReference type="Gene3D" id="2.160.20.10">
    <property type="entry name" value="Single-stranded right-handed beta-helix, Pectin lyase-like"/>
    <property type="match status" value="1"/>
</dbReference>
<dbReference type="PROSITE" id="PS50853">
    <property type="entry name" value="FN3"/>
    <property type="match status" value="1"/>
</dbReference>
<gene>
    <name evidence="4" type="ORF">A2319_00230</name>
</gene>
<keyword evidence="1" id="KW-0472">Membrane</keyword>
<name>A0A1G2B9Z0_9BACT</name>
<feature type="transmembrane region" description="Helical" evidence="1">
    <location>
        <begin position="1128"/>
        <end position="1150"/>
    </location>
</feature>
<proteinExistence type="predicted"/>
<evidence type="ECO:0000313" key="4">
    <source>
        <dbReference type="EMBL" id="OGY85981.1"/>
    </source>
</evidence>
<keyword evidence="1" id="KW-1133">Transmembrane helix</keyword>
<reference evidence="4 5" key="1">
    <citation type="journal article" date="2016" name="Nat. Commun.">
        <title>Thousands of microbial genomes shed light on interconnected biogeochemical processes in an aquifer system.</title>
        <authorList>
            <person name="Anantharaman K."/>
            <person name="Brown C.T."/>
            <person name="Hug L.A."/>
            <person name="Sharon I."/>
            <person name="Castelle C.J."/>
            <person name="Probst A.J."/>
            <person name="Thomas B.C."/>
            <person name="Singh A."/>
            <person name="Wilkins M.J."/>
            <person name="Karaoz U."/>
            <person name="Brodie E.L."/>
            <person name="Williams K.H."/>
            <person name="Hubbard S.S."/>
            <person name="Banfield J.F."/>
        </authorList>
    </citation>
    <scope>NUCLEOTIDE SEQUENCE [LARGE SCALE GENOMIC DNA]</scope>
</reference>
<sequence length="1534" mass="162254">MQKYVVIFLFFLGLFLALPATAAEITVNSPEYPGSGDCDDGTCTLAEAITKANGSVGADSIIFNIDSGVYPSYYDDGQFTITITSALSSITGPLTINASANWDGINARPGIKLYSASTSFDAFNFSSGASNSVISGLEIQGFSDALEINATSVTVGTNCNGVADGQEVNVLYGGVRGIYVTAANFIISGNIIGLNADGDTYDGYSSESIYVNGASADNGLIGFTEGSSCSAVLQKNVIAGSRGASAAVYVRGTGFTNWSGLSSAGPDHIIIAGNYLGTDITGTEDRSGKQDGGTGTGSGVYLYRSTTECFVGTDGDGVDDALEKNVINAALIGINIDQTGTNRVAGNYVGVTAGGNAIIGNSLAVGAIVRGIDNYVGYCTDADHATLCFAGGTLEDQRNIFGGAQLDGARFGALADGSYYYGNYFGVGSDNSSDVGNLVTGFFISRQSDGNIFGGAGNKANIVKYNGIGVQINGEYSGNRVTGDGQIPITNTVISGNTISNNDGAGVQAYLTEVFDDSSVTVSNNIINNNGATGIDIQGSSPAITDNTINNNTTYGIQITPGFIKRNVDGWNSNEPLLSYDIDDAATNLVALPNITGNTLSGNTEGGIYELDAAAVNNDTLFTDNTIENNNDQFAIAQAWYGAIEILNGDNEVLDSAFWDTVTANLMPAIATSALQTNTSDAVNSDVIFGNNGLDYHDVRTWLQITDYEIASNGTRTDYNPYTLTVDGTAYSRQNGSTWTFDGVDNDSVYAGVLASGVTSTDLYRFQIAKVSSSATPGIPVNLSPLNNAEDVSLTAVLSTSDFIDTFESHTSSLWQIYNSSSACNGSEDGNIYSAASATALNSLTVPADVLSYNATYYWKVSYTNSFGNTSDYSSCFAFTTLASTPVLLSAIPDQSFNEDETLVNAFDLDDYFENPRHSALYYSAVSVADEVTVTIEGETSEVSLAAESNWNGITTVSFVACNTENECGESNEVTVTVQAINDVPQAPVDGFSPSEDETIAGLTPTIVWDAGSDTEDASENLTYELWLSSSAELSDDNSTKFVTSTGETSVAIVSALVDNTSYYYQVRTIDSEQAESSWSTIQTFQVQLGAVPNISLTKTVAVVKSDLTSNYSASVSGGTSYHDLSGLFSAFSGVSGGVVLLSFLALLMVQKRNKIKGVLAVLGRKPAMAFAEVIDRDSSGNYTDSYSGFYKKVVPLSRLFQISGAVTLIFLVSHLTVQAKSNQDSLVIAPGDVIKYTLSYENTGDASAGQAVLQDNLSADVLYLTDSFKTNRPDVSLSAHTNNRLTISLGTIKNGEKGNISYQVKLNNPATDDVVHSGKADLTYADLSKDSTVSSNAVAVKVKFGNTHIYVADEHNQPLSEVSVLLYQDQATAENLLVNSGTNDQGEVLISGLRAGQYFISIDGGALYQVISAKEFDIAYQQTTALYFMLVTKNSEQVSTLVKSEKTVDTDLTNSFINSDNANNVVSDFNNNNNSAVNSAAVENINNNTTSENTNDSKSKRGYIIYFYGLGFFLMALLLLLAIFIRRQKRKNH</sequence>
<dbReference type="SMART" id="SM00710">
    <property type="entry name" value="PbH1"/>
    <property type="match status" value="8"/>
</dbReference>
<protein>
    <recommendedName>
        <fullName evidence="3">Fibronectin type-III domain-containing protein</fullName>
    </recommendedName>
</protein>
<feature type="transmembrane region" description="Helical" evidence="1">
    <location>
        <begin position="1504"/>
        <end position="1526"/>
    </location>
</feature>
<feature type="signal peptide" evidence="2">
    <location>
        <begin position="1"/>
        <end position="22"/>
    </location>
</feature>
<dbReference type="InterPro" id="IPR036116">
    <property type="entry name" value="FN3_sf"/>
</dbReference>
<dbReference type="InterPro" id="IPR006626">
    <property type="entry name" value="PbH1"/>
</dbReference>
<evidence type="ECO:0000256" key="2">
    <source>
        <dbReference type="SAM" id="SignalP"/>
    </source>
</evidence>
<dbReference type="InterPro" id="IPR011050">
    <property type="entry name" value="Pectin_lyase_fold/virulence"/>
</dbReference>
<dbReference type="SUPFAM" id="SSF49265">
    <property type="entry name" value="Fibronectin type III"/>
    <property type="match status" value="1"/>
</dbReference>
<feature type="chain" id="PRO_5009582036" description="Fibronectin type-III domain-containing protein" evidence="2">
    <location>
        <begin position="23"/>
        <end position="1534"/>
    </location>
</feature>
<dbReference type="NCBIfam" id="TIGR01451">
    <property type="entry name" value="B_ant_repeat"/>
    <property type="match status" value="1"/>
</dbReference>
<dbReference type="SUPFAM" id="SSF51126">
    <property type="entry name" value="Pectin lyase-like"/>
    <property type="match status" value="1"/>
</dbReference>
<feature type="transmembrane region" description="Helical" evidence="1">
    <location>
        <begin position="1200"/>
        <end position="1218"/>
    </location>
</feature>
<dbReference type="Pfam" id="PF13229">
    <property type="entry name" value="Beta_helix"/>
    <property type="match status" value="1"/>
</dbReference>
<dbReference type="InterPro" id="IPR047589">
    <property type="entry name" value="DUF11_rpt"/>
</dbReference>
<organism evidence="4 5">
    <name type="scientific">Candidatus Kerfeldbacteria bacterium RIFOXYB2_FULL_38_14</name>
    <dbReference type="NCBI Taxonomy" id="1798547"/>
    <lineage>
        <taxon>Bacteria</taxon>
        <taxon>Candidatus Kerfeldiibacteriota</taxon>
    </lineage>
</organism>